<evidence type="ECO:0000256" key="4">
    <source>
        <dbReference type="ARBA" id="ARBA00022679"/>
    </source>
</evidence>
<evidence type="ECO:0000259" key="7">
    <source>
        <dbReference type="Pfam" id="PF25340"/>
    </source>
</evidence>
<keyword evidence="8" id="KW-1185">Reference proteome</keyword>
<keyword evidence="3" id="KW-0963">Cytoplasm</keyword>
<accession>A0A1L8G2T9</accession>
<feature type="domain" description="Sulfotransferase" evidence="6">
    <location>
        <begin position="137"/>
        <end position="381"/>
    </location>
</feature>
<dbReference type="InterPro" id="IPR057321">
    <property type="entry name" value="RFX1-4/6/8-like_BCD"/>
</dbReference>
<comment type="subcellular location">
    <subcellularLocation>
        <location evidence="1">Cytoplasm</location>
    </subcellularLocation>
</comment>
<dbReference type="RefSeq" id="XP_041420537.1">
    <property type="nucleotide sequence ID" value="XM_041564603.1"/>
</dbReference>
<evidence type="ECO:0000256" key="3">
    <source>
        <dbReference type="ARBA" id="ARBA00022490"/>
    </source>
</evidence>
<evidence type="ECO:0000256" key="1">
    <source>
        <dbReference type="ARBA" id="ARBA00004496"/>
    </source>
</evidence>
<dbReference type="PANTHER" id="PTHR11783">
    <property type="entry name" value="SULFOTRANSFERASE SULT"/>
    <property type="match status" value="1"/>
</dbReference>
<dbReference type="GeneID" id="108717922"/>
<dbReference type="OMA" id="ISICEMA"/>
<evidence type="ECO:0000256" key="2">
    <source>
        <dbReference type="ARBA" id="ARBA00005771"/>
    </source>
</evidence>
<protein>
    <recommendedName>
        <fullName evidence="5">Sulfotransferase</fullName>
        <ecNumber evidence="5">2.8.2.-</ecNumber>
    </recommendedName>
</protein>
<gene>
    <name evidence="9" type="primary">LOC108717922</name>
</gene>
<dbReference type="Pfam" id="PF00685">
    <property type="entry name" value="Sulfotransfer_1"/>
    <property type="match status" value="1"/>
</dbReference>
<dbReference type="AlphaFoldDB" id="A0A1L8G2T9"/>
<feature type="domain" description="RFX1-4/6/8-like BCD" evidence="7">
    <location>
        <begin position="34"/>
        <end position="96"/>
    </location>
</feature>
<comment type="similarity">
    <text evidence="2 5">Belongs to the sulfotransferase 1 family.</text>
</comment>
<name>A0A1L8G2T9_XENLA</name>
<dbReference type="GO" id="GO:0008146">
    <property type="term" value="F:sulfotransferase activity"/>
    <property type="evidence" value="ECO:0000318"/>
    <property type="project" value="GO_Central"/>
</dbReference>
<dbReference type="Bgee" id="108717922">
    <property type="expression patterns" value="Expressed in kidney and 8 other cell types or tissues"/>
</dbReference>
<reference evidence="9" key="1">
    <citation type="submission" date="2025-08" db="UniProtKB">
        <authorList>
            <consortium name="RefSeq"/>
        </authorList>
    </citation>
    <scope>IDENTIFICATION</scope>
    <source>
        <strain evidence="9">J_2021</strain>
        <tissue evidence="9">Erythrocytes</tissue>
    </source>
</reference>
<dbReference type="GO" id="GO:0051923">
    <property type="term" value="P:sulfation"/>
    <property type="evidence" value="ECO:0000318"/>
    <property type="project" value="GO_Central"/>
</dbReference>
<dbReference type="PaxDb" id="8355-A0A1L8G2T9"/>
<dbReference type="OrthoDB" id="205623at2759"/>
<evidence type="ECO:0000256" key="5">
    <source>
        <dbReference type="RuleBase" id="RU361155"/>
    </source>
</evidence>
<dbReference type="SUPFAM" id="SSF52540">
    <property type="entry name" value="P-loop containing nucleoside triphosphate hydrolases"/>
    <property type="match status" value="1"/>
</dbReference>
<dbReference type="Gene3D" id="3.40.50.300">
    <property type="entry name" value="P-loop containing nucleotide triphosphate hydrolases"/>
    <property type="match status" value="1"/>
</dbReference>
<dbReference type="Proteomes" id="UP000186698">
    <property type="component" value="Chromosome 5S"/>
</dbReference>
<evidence type="ECO:0000313" key="8">
    <source>
        <dbReference type="Proteomes" id="UP000186698"/>
    </source>
</evidence>
<sequence length="394" mass="46165">MGIKESSAYYHSVYSGKGLTRFSGRKLKSEVDTLIMMYKTHCQCVLDNAINENFKEIQHFLLHFWQGMPDHLLPLLDNPIITDIFYVCDSILYKITMSKTTPVPDNPYDFQFKGCCFPKRVVTPEYLESLKDFYIRDTDVFLVTYPKSGTSWVQQILCLLYYEGHRTGTESIKTGERMPWIEFNFRNIDFDSRSSPRLFTSHLPYHLVPQDLKNKKAKVIYVIRNPKDVMNSYYHFEDILEIEVQKSTNFEKFMEKFLAGNVSPCTWFDHVRGWYTHSDDLNILFVKYEDMIMDLHSAVIQISTFLGKELDDGLLDTVVRCATFKHMKTDSRANKDDVPGILLKGKGDFMRKGVIGDWKNIMTVAQSEKFDEIYQEKMMDLPVNLTWDMQKELE</sequence>
<dbReference type="InterPro" id="IPR000863">
    <property type="entry name" value="Sulfotransferase_dom"/>
</dbReference>
<keyword evidence="4 5" id="KW-0808">Transferase</keyword>
<dbReference type="CTD" id="108717922"/>
<dbReference type="Pfam" id="PF25340">
    <property type="entry name" value="BCD_RFX"/>
    <property type="match status" value="1"/>
</dbReference>
<dbReference type="KEGG" id="xla:108717922"/>
<dbReference type="InterPro" id="IPR027417">
    <property type="entry name" value="P-loop_NTPase"/>
</dbReference>
<dbReference type="GO" id="GO:0005737">
    <property type="term" value="C:cytoplasm"/>
    <property type="evidence" value="ECO:0000318"/>
    <property type="project" value="GO_Central"/>
</dbReference>
<evidence type="ECO:0000313" key="9">
    <source>
        <dbReference type="RefSeq" id="XP_041420537.1"/>
    </source>
</evidence>
<dbReference type="EC" id="2.8.2.-" evidence="5"/>
<dbReference type="FunFam" id="3.40.50.300:FF:000433">
    <property type="entry name" value="Estrogen sulfotransferase"/>
    <property type="match status" value="1"/>
</dbReference>
<proteinExistence type="inferred from homology"/>
<organism evidence="8 9">
    <name type="scientific">Xenopus laevis</name>
    <name type="common">African clawed frog</name>
    <dbReference type="NCBI Taxonomy" id="8355"/>
    <lineage>
        <taxon>Eukaryota</taxon>
        <taxon>Metazoa</taxon>
        <taxon>Chordata</taxon>
        <taxon>Craniata</taxon>
        <taxon>Vertebrata</taxon>
        <taxon>Euteleostomi</taxon>
        <taxon>Amphibia</taxon>
        <taxon>Batrachia</taxon>
        <taxon>Anura</taxon>
        <taxon>Pipoidea</taxon>
        <taxon>Pipidae</taxon>
        <taxon>Xenopodinae</taxon>
        <taxon>Xenopus</taxon>
        <taxon>Xenopus</taxon>
    </lineage>
</organism>
<evidence type="ECO:0000259" key="6">
    <source>
        <dbReference type="Pfam" id="PF00685"/>
    </source>
</evidence>